<organism evidence="2 3">
    <name type="scientific">Pseudofrankia inefficax (strain DSM 45817 / CECT 9037 / DDB 130130 / EuI1c)</name>
    <name type="common">Frankia inefficax</name>
    <dbReference type="NCBI Taxonomy" id="298654"/>
    <lineage>
        <taxon>Bacteria</taxon>
        <taxon>Bacillati</taxon>
        <taxon>Actinomycetota</taxon>
        <taxon>Actinomycetes</taxon>
        <taxon>Frankiales</taxon>
        <taxon>Frankiaceae</taxon>
        <taxon>Pseudofrankia</taxon>
    </lineage>
</organism>
<evidence type="ECO:0000256" key="1">
    <source>
        <dbReference type="SAM" id="Phobius"/>
    </source>
</evidence>
<keyword evidence="1" id="KW-1133">Transmembrane helix</keyword>
<dbReference type="EMBL" id="CP002299">
    <property type="protein sequence ID" value="ADP81574.1"/>
    <property type="molecule type" value="Genomic_DNA"/>
</dbReference>
<dbReference type="AlphaFoldDB" id="E3J0E5"/>
<feature type="transmembrane region" description="Helical" evidence="1">
    <location>
        <begin position="37"/>
        <end position="59"/>
    </location>
</feature>
<keyword evidence="3" id="KW-1185">Reference proteome</keyword>
<name>E3J0E5_PSEI1</name>
<keyword evidence="1" id="KW-0812">Transmembrane</keyword>
<dbReference type="KEGG" id="fri:FraEuI1c_3567"/>
<evidence type="ECO:0000313" key="2">
    <source>
        <dbReference type="EMBL" id="ADP81574.1"/>
    </source>
</evidence>
<dbReference type="Proteomes" id="UP000002484">
    <property type="component" value="Chromosome"/>
</dbReference>
<dbReference type="RefSeq" id="WP_013424692.1">
    <property type="nucleotide sequence ID" value="NC_014666.1"/>
</dbReference>
<protein>
    <submittedName>
        <fullName evidence="2">Uncharacterized protein</fullName>
    </submittedName>
</protein>
<evidence type="ECO:0000313" key="3">
    <source>
        <dbReference type="Proteomes" id="UP000002484"/>
    </source>
</evidence>
<accession>E3J0E5</accession>
<dbReference type="NCBIfam" id="NF041681">
    <property type="entry name" value="HGxxPAAW"/>
    <property type="match status" value="1"/>
</dbReference>
<proteinExistence type="predicted"/>
<keyword evidence="1" id="KW-0472">Membrane</keyword>
<sequence>MSDTHEAHRAKPLSWVMVAVITIGTIVGTFGVCLASWPISIIGAAVVVLGSVIALATGIMEDVDESASRDLWPIGGRDRREIA</sequence>
<reference evidence="2 3" key="1">
    <citation type="submission" date="2010-10" db="EMBL/GenBank/DDBJ databases">
        <title>Complete sequence of Frankia sp. EuI1c.</title>
        <authorList>
            <consortium name="US DOE Joint Genome Institute"/>
            <person name="Lucas S."/>
            <person name="Copeland A."/>
            <person name="Lapidus A."/>
            <person name="Cheng J.-F."/>
            <person name="Bruce D."/>
            <person name="Goodwin L."/>
            <person name="Pitluck S."/>
            <person name="Chertkov O."/>
            <person name="Detter J.C."/>
            <person name="Han C."/>
            <person name="Tapia R."/>
            <person name="Land M."/>
            <person name="Hauser L."/>
            <person name="Jeffries C."/>
            <person name="Kyrpides N."/>
            <person name="Ivanova N."/>
            <person name="Mikhailova N."/>
            <person name="Beauchemin N."/>
            <person name="Sen A."/>
            <person name="Sur S.A."/>
            <person name="Gtari M."/>
            <person name="Wall L."/>
            <person name="Tisa L."/>
            <person name="Woyke T."/>
        </authorList>
    </citation>
    <scope>NUCLEOTIDE SEQUENCE [LARGE SCALE GENOMIC DNA]</scope>
    <source>
        <strain evidence="3">DSM 45817 / CECT 9037 / EuI1c</strain>
    </source>
</reference>
<dbReference type="InParanoid" id="E3J0E5"/>
<feature type="transmembrane region" description="Helical" evidence="1">
    <location>
        <begin position="12"/>
        <end position="31"/>
    </location>
</feature>
<dbReference type="HOGENOM" id="CLU_2537654_0_0_11"/>
<gene>
    <name evidence="2" type="ordered locus">FraEuI1c_3567</name>
</gene>